<dbReference type="EMBL" id="CP041626">
    <property type="protein sequence ID" value="QDO91319.1"/>
    <property type="molecule type" value="Genomic_DNA"/>
</dbReference>
<dbReference type="Proteomes" id="UP000315953">
    <property type="component" value="Chromosome"/>
</dbReference>
<keyword evidence="1" id="KW-0472">Membrane</keyword>
<protein>
    <submittedName>
        <fullName evidence="2">Uncharacterized protein</fullName>
    </submittedName>
</protein>
<gene>
    <name evidence="2" type="ORF">FNV33_04345</name>
</gene>
<dbReference type="AlphaFoldDB" id="A0A516GIH4"/>
<feature type="transmembrane region" description="Helical" evidence="1">
    <location>
        <begin position="62"/>
        <end position="81"/>
    </location>
</feature>
<dbReference type="KEGG" id="dpm:FNV33_04345"/>
<evidence type="ECO:0000313" key="3">
    <source>
        <dbReference type="Proteomes" id="UP000315953"/>
    </source>
</evidence>
<evidence type="ECO:0000313" key="2">
    <source>
        <dbReference type="EMBL" id="QDO91319.1"/>
    </source>
</evidence>
<sequence>MSRRTLYGLTLLGWPAGYFSMAYAPQLYFYGCILLFGVILIQTPSPNRVTNERDLERSQFTLRFLVFLTLFYSISGIIGTFA</sequence>
<dbReference type="RefSeq" id="WP_143333369.1">
    <property type="nucleotide sequence ID" value="NZ_CP041626.1"/>
</dbReference>
<organism evidence="2 3">
    <name type="scientific">Dolosigranulum pigrum</name>
    <dbReference type="NCBI Taxonomy" id="29394"/>
    <lineage>
        <taxon>Bacteria</taxon>
        <taxon>Bacillati</taxon>
        <taxon>Bacillota</taxon>
        <taxon>Bacilli</taxon>
        <taxon>Lactobacillales</taxon>
        <taxon>Carnobacteriaceae</taxon>
        <taxon>Dolosigranulum</taxon>
    </lineage>
</organism>
<name>A0A516GIH4_9LACT</name>
<evidence type="ECO:0000256" key="1">
    <source>
        <dbReference type="SAM" id="Phobius"/>
    </source>
</evidence>
<feature type="transmembrane region" description="Helical" evidence="1">
    <location>
        <begin position="20"/>
        <end position="41"/>
    </location>
</feature>
<accession>A0A516GIH4</accession>
<proteinExistence type="predicted"/>
<keyword evidence="1" id="KW-1133">Transmembrane helix</keyword>
<reference evidence="2 3" key="1">
    <citation type="submission" date="2019-07" db="EMBL/GenBank/DDBJ databases">
        <title>Genome assembly of a nasal isolate of Dolosigranulum pigrum from a chronic sinusitis patient.</title>
        <authorList>
            <person name="Baig S."/>
            <person name="Overballe-Petersen S."/>
            <person name="Kaspar U."/>
            <person name="Rendboe A."/>
            <person name="de Man T."/>
            <person name="Liu C."/>
            <person name="Price L.B."/>
            <person name="Stegger M."/>
            <person name="Becker K."/>
            <person name="Skytt Andersen P."/>
        </authorList>
    </citation>
    <scope>NUCLEOTIDE SEQUENCE [LARGE SCALE GENOMIC DNA]</scope>
    <source>
        <strain evidence="2 3">83VPs-KB5</strain>
    </source>
</reference>
<keyword evidence="1" id="KW-0812">Transmembrane</keyword>